<name>A0A0P1AYH1_PLAHL</name>
<accession>A0A0P1AYH1</accession>
<dbReference type="Proteomes" id="UP000054928">
    <property type="component" value="Unassembled WGS sequence"/>
</dbReference>
<dbReference type="PROSITE" id="PS51257">
    <property type="entry name" value="PROKAR_LIPOPROTEIN"/>
    <property type="match status" value="1"/>
</dbReference>
<evidence type="ECO:0000313" key="2">
    <source>
        <dbReference type="Proteomes" id="UP000054928"/>
    </source>
</evidence>
<dbReference type="RefSeq" id="XP_024583867.1">
    <property type="nucleotide sequence ID" value="XM_024718472.1"/>
</dbReference>
<dbReference type="EMBL" id="CCYD01002589">
    <property type="protein sequence ID" value="CEG47498.1"/>
    <property type="molecule type" value="Genomic_DNA"/>
</dbReference>
<organism evidence="1 2">
    <name type="scientific">Plasmopara halstedii</name>
    <name type="common">Downy mildew of sunflower</name>
    <dbReference type="NCBI Taxonomy" id="4781"/>
    <lineage>
        <taxon>Eukaryota</taxon>
        <taxon>Sar</taxon>
        <taxon>Stramenopiles</taxon>
        <taxon>Oomycota</taxon>
        <taxon>Peronosporomycetes</taxon>
        <taxon>Peronosporales</taxon>
        <taxon>Peronosporaceae</taxon>
        <taxon>Plasmopara</taxon>
    </lineage>
</organism>
<keyword evidence="2" id="KW-1185">Reference proteome</keyword>
<reference evidence="2" key="1">
    <citation type="submission" date="2014-09" db="EMBL/GenBank/DDBJ databases">
        <authorList>
            <person name="Sharma Rahul"/>
            <person name="Thines Marco"/>
        </authorList>
    </citation>
    <scope>NUCLEOTIDE SEQUENCE [LARGE SCALE GENOMIC DNA]</scope>
</reference>
<protein>
    <submittedName>
        <fullName evidence="1">Uncharacterized protein</fullName>
    </submittedName>
</protein>
<dbReference type="AlphaFoldDB" id="A0A0P1AYH1"/>
<proteinExistence type="predicted"/>
<dbReference type="GeneID" id="36399424"/>
<evidence type="ECO:0000313" key="1">
    <source>
        <dbReference type="EMBL" id="CEG47498.1"/>
    </source>
</evidence>
<sequence>MGSDKVCLYVHITLLACPPPRLEAKPRVTEENFHACDIKRIVFCCAEAQRMDSHVRLMRNESFKYETSFVLVKSDCCILMSLLQSFIATSS</sequence>